<evidence type="ECO:0000313" key="1">
    <source>
        <dbReference type="EMBL" id="RZT79589.1"/>
    </source>
</evidence>
<dbReference type="AlphaFoldDB" id="A0A4Q7UJ22"/>
<evidence type="ECO:0000313" key="2">
    <source>
        <dbReference type="Proteomes" id="UP000293781"/>
    </source>
</evidence>
<dbReference type="EMBL" id="SHKK01000001">
    <property type="protein sequence ID" value="RZT79589.1"/>
    <property type="molecule type" value="Genomic_DNA"/>
</dbReference>
<comment type="caution">
    <text evidence="1">The sequence shown here is derived from an EMBL/GenBank/DDBJ whole genome shotgun (WGS) entry which is preliminary data.</text>
</comment>
<name>A0A4Q7UJ22_9ACTN</name>
<proteinExistence type="predicted"/>
<accession>A0A4Q7UJ22</accession>
<dbReference type="Proteomes" id="UP000293781">
    <property type="component" value="Unassembled WGS sequence"/>
</dbReference>
<keyword evidence="2" id="KW-1185">Reference proteome</keyword>
<organism evidence="1 2">
    <name type="scientific">Micromonospora violae</name>
    <dbReference type="NCBI Taxonomy" id="1278207"/>
    <lineage>
        <taxon>Bacteria</taxon>
        <taxon>Bacillati</taxon>
        <taxon>Actinomycetota</taxon>
        <taxon>Actinomycetes</taxon>
        <taxon>Micromonosporales</taxon>
        <taxon>Micromonosporaceae</taxon>
        <taxon>Micromonospora</taxon>
    </lineage>
</organism>
<protein>
    <submittedName>
        <fullName evidence="1">Uncharacterized protein</fullName>
    </submittedName>
</protein>
<sequence>MGWALNSHDEEADFEAGVAAAVDPQRYLQGDVSGLAVTGLHSWWNHLSCDGCGHSFRRGERVKVSVTPRAAYHADLPGECPRPAGGEASVELLDTDVAEFADGVETAWPAGHTVLRLAPGDWRVARPPAPLQRTRCLVCAHTLRVGERVVVCPCSPQRPECAATVHRDPAAGLTCWETWRPNGVVGACPITMARRAGVRP</sequence>
<reference evidence="1 2" key="1">
    <citation type="submission" date="2019-02" db="EMBL/GenBank/DDBJ databases">
        <title>Sequencing the genomes of 1000 actinobacteria strains.</title>
        <authorList>
            <person name="Klenk H.-P."/>
        </authorList>
    </citation>
    <scope>NUCLEOTIDE SEQUENCE [LARGE SCALE GENOMIC DNA]</scope>
    <source>
        <strain evidence="1 2">DSM 45888</strain>
    </source>
</reference>
<gene>
    <name evidence="1" type="ORF">EV382_2805</name>
</gene>